<gene>
    <name evidence="1" type="ORF">HPB49_018556</name>
</gene>
<dbReference type="EMBL" id="CM023471">
    <property type="protein sequence ID" value="KAH7966673.1"/>
    <property type="molecule type" value="Genomic_DNA"/>
</dbReference>
<dbReference type="Proteomes" id="UP000821865">
    <property type="component" value="Chromosome 2"/>
</dbReference>
<comment type="caution">
    <text evidence="1">The sequence shown here is derived from an EMBL/GenBank/DDBJ whole genome shotgun (WGS) entry which is preliminary data.</text>
</comment>
<accession>A0ACB8DF93</accession>
<evidence type="ECO:0000313" key="2">
    <source>
        <dbReference type="Proteomes" id="UP000821865"/>
    </source>
</evidence>
<evidence type="ECO:0000313" key="1">
    <source>
        <dbReference type="EMBL" id="KAH7966673.1"/>
    </source>
</evidence>
<organism evidence="1 2">
    <name type="scientific">Dermacentor silvarum</name>
    <name type="common">Tick</name>
    <dbReference type="NCBI Taxonomy" id="543639"/>
    <lineage>
        <taxon>Eukaryota</taxon>
        <taxon>Metazoa</taxon>
        <taxon>Ecdysozoa</taxon>
        <taxon>Arthropoda</taxon>
        <taxon>Chelicerata</taxon>
        <taxon>Arachnida</taxon>
        <taxon>Acari</taxon>
        <taxon>Parasitiformes</taxon>
        <taxon>Ixodida</taxon>
        <taxon>Ixodoidea</taxon>
        <taxon>Ixodidae</taxon>
        <taxon>Rhipicephalinae</taxon>
        <taxon>Dermacentor</taxon>
    </lineage>
</organism>
<keyword evidence="2" id="KW-1185">Reference proteome</keyword>
<proteinExistence type="predicted"/>
<sequence length="312" mass="34499">MQSRAVRLQAIKAQILSKLGMKRAPNVTRRALPGIPPLHRLLDRYDAGMMQADAPFEPGEQYDDDDDFHMAAEKIITFGQHVAQPRAAYLPTWPADASASQRNFFHQRRRRSAAATDGRRAEEKTRLSDAPASSSSLPWNAPIQQQCAVASCADISSSDGTRRAFSSAAPANIGGPACLYRFPLSRVARHIIEPRAAEPLLRALLRAARPGRRRHLHRLGLFDGKRASRPGQAARIQRTSLCNLIGCLHVDRLQRNTYTRARIVAYPRTLCMYVRWRKCARGSGCRIRKPAAVGHVKPVVSAVATATAAKET</sequence>
<protein>
    <submittedName>
        <fullName evidence="1">Uncharacterized protein</fullName>
    </submittedName>
</protein>
<reference evidence="1" key="1">
    <citation type="submission" date="2020-05" db="EMBL/GenBank/DDBJ databases">
        <title>Large-scale comparative analyses of tick genomes elucidate their genetic diversity and vector capacities.</title>
        <authorList>
            <person name="Jia N."/>
            <person name="Wang J."/>
            <person name="Shi W."/>
            <person name="Du L."/>
            <person name="Sun Y."/>
            <person name="Zhan W."/>
            <person name="Jiang J."/>
            <person name="Wang Q."/>
            <person name="Zhang B."/>
            <person name="Ji P."/>
            <person name="Sakyi L.B."/>
            <person name="Cui X."/>
            <person name="Yuan T."/>
            <person name="Jiang B."/>
            <person name="Yang W."/>
            <person name="Lam T.T.-Y."/>
            <person name="Chang Q."/>
            <person name="Ding S."/>
            <person name="Wang X."/>
            <person name="Zhu J."/>
            <person name="Ruan X."/>
            <person name="Zhao L."/>
            <person name="Wei J."/>
            <person name="Que T."/>
            <person name="Du C."/>
            <person name="Cheng J."/>
            <person name="Dai P."/>
            <person name="Han X."/>
            <person name="Huang E."/>
            <person name="Gao Y."/>
            <person name="Liu J."/>
            <person name="Shao H."/>
            <person name="Ye R."/>
            <person name="Li L."/>
            <person name="Wei W."/>
            <person name="Wang X."/>
            <person name="Wang C."/>
            <person name="Yang T."/>
            <person name="Huo Q."/>
            <person name="Li W."/>
            <person name="Guo W."/>
            <person name="Chen H."/>
            <person name="Zhou L."/>
            <person name="Ni X."/>
            <person name="Tian J."/>
            <person name="Zhou Y."/>
            <person name="Sheng Y."/>
            <person name="Liu T."/>
            <person name="Pan Y."/>
            <person name="Xia L."/>
            <person name="Li J."/>
            <person name="Zhao F."/>
            <person name="Cao W."/>
        </authorList>
    </citation>
    <scope>NUCLEOTIDE SEQUENCE</scope>
    <source>
        <strain evidence="1">Dsil-2018</strain>
    </source>
</reference>
<name>A0ACB8DF93_DERSI</name>